<feature type="domain" description="E3 ubiquitin-protein ligase listerin ubiquitin conjugating" evidence="4">
    <location>
        <begin position="1459"/>
        <end position="1540"/>
    </location>
</feature>
<keyword evidence="1" id="KW-0833">Ubl conjugation pathway</keyword>
<comment type="subunit">
    <text evidence="1">Component of the ribosome quality control complex (RQC).</text>
</comment>
<dbReference type="GO" id="GO:1990112">
    <property type="term" value="C:RQC complex"/>
    <property type="evidence" value="ECO:0007669"/>
    <property type="project" value="UniProtKB-UniRule"/>
</dbReference>
<feature type="domain" description="E3 ubiquitin-protein ligase listerin N-terminal" evidence="2">
    <location>
        <begin position="48"/>
        <end position="359"/>
    </location>
</feature>
<keyword evidence="1" id="KW-0863">Zinc-finger</keyword>
<evidence type="ECO:0000313" key="5">
    <source>
        <dbReference type="EMBL" id="TKX21632.1"/>
    </source>
</evidence>
<dbReference type="PANTHER" id="PTHR12389:SF0">
    <property type="entry name" value="E3 UBIQUITIN-PROTEIN LIGASE LISTERIN"/>
    <property type="match status" value="1"/>
</dbReference>
<keyword evidence="1" id="KW-0862">Zinc</keyword>
<comment type="pathway">
    <text evidence="1">Protein modification; protein ubiquitination.</text>
</comment>
<evidence type="ECO:0000313" key="6">
    <source>
        <dbReference type="Proteomes" id="UP000308133"/>
    </source>
</evidence>
<evidence type="ECO:0000259" key="4">
    <source>
        <dbReference type="Pfam" id="PF23009"/>
    </source>
</evidence>
<dbReference type="GO" id="GO:0008270">
    <property type="term" value="F:zinc ion binding"/>
    <property type="evidence" value="ECO:0007669"/>
    <property type="project" value="UniProtKB-KW"/>
</dbReference>
<evidence type="ECO:0000259" key="2">
    <source>
        <dbReference type="Pfam" id="PF22958"/>
    </source>
</evidence>
<reference evidence="5 6" key="1">
    <citation type="submission" date="2018-02" db="EMBL/GenBank/DDBJ databases">
        <title>Draft genome sequences of Elsinoe sp., causing black scab on jojoba.</title>
        <authorList>
            <person name="Stodart B."/>
            <person name="Jeffress S."/>
            <person name="Ash G."/>
            <person name="Arun Chinnappa K."/>
        </authorList>
    </citation>
    <scope>NUCLEOTIDE SEQUENCE [LARGE SCALE GENOMIC DNA]</scope>
    <source>
        <strain evidence="5 6">Hillstone_2</strain>
    </source>
</reference>
<dbReference type="InterPro" id="IPR054478">
    <property type="entry name" value="LTN1_UBC"/>
</dbReference>
<accession>A0A4V6DTQ9</accession>
<dbReference type="Proteomes" id="UP000308133">
    <property type="component" value="Unassembled WGS sequence"/>
</dbReference>
<organism evidence="5 6">
    <name type="scientific">Elsinoe australis</name>
    <dbReference type="NCBI Taxonomy" id="40998"/>
    <lineage>
        <taxon>Eukaryota</taxon>
        <taxon>Fungi</taxon>
        <taxon>Dikarya</taxon>
        <taxon>Ascomycota</taxon>
        <taxon>Pezizomycotina</taxon>
        <taxon>Dothideomycetes</taxon>
        <taxon>Dothideomycetidae</taxon>
        <taxon>Myriangiales</taxon>
        <taxon>Elsinoaceae</taxon>
        <taxon>Elsinoe</taxon>
    </lineage>
</organism>
<evidence type="ECO:0000259" key="3">
    <source>
        <dbReference type="Pfam" id="PF22999"/>
    </source>
</evidence>
<name>A0A4V6DTQ9_9PEZI</name>
<proteinExistence type="inferred from homology"/>
<keyword evidence="1" id="KW-0808">Transferase</keyword>
<dbReference type="Gene3D" id="1.25.10.10">
    <property type="entry name" value="Leucine-rich Repeat Variant"/>
    <property type="match status" value="1"/>
</dbReference>
<sequence length="1571" mass="174539">MKKNFKSQASSGRAATGTSAFAGFSASGFESSSSPLSYVYEPPNLSGISDPNVVVQIKNLMKKDGTTKSKALEDVTAYVTATKTTIEEDLIAAYTKLYPRLSIDSDRRVRQLSHTLVGHIVTKSGKRMVPYLPQIAGPWLCGQYDPDRGTSRSASEAFQRAFNTQEKGQNFRKAFHRQIAEYCKDAVLHETPQTLSDMRNVTKEDAEAIYYRVVATSLTLVSVLIMHTPDEEFEKVSDVYADIVANKLFLELLSAPEPSTRAAVIRVFRSCLEDSKFAAHLDFTLTASVLFSKVLPADQTITAADVLGLLLVLSEQQPGIWTDSKSKKTPDHRLRSFIKKGSQTSSSEYWDTLSTLFDRLPPEILPSDIAASKEWISALLEGVSQRQEPRHTTSAWSNYFDITDRLSRRLPESDRDAFLVDWVVPVIDQYLSPEEANRKWSMPVSKPESLLAKAFLLDSMVSIMQRKWPEYTTRLIDTMKMSQPEQSSEYAKSQDSVKEACRRWASLQLAVLSGQHGVPQDLKQTIEDQASKASQASIDLLVARQGKPYGAASLIGELLRHEDRLLPSEDAQKALMAFLQEDTPSLLFSPSQDALLAALYSVTQSEFFEPTWNAWADHLSKSSVDKNSSAAMTKFLTISKTEKVTRLALQHSGVQQVLRAVLQPPQPTNLASDRLKALTSLLSDDTKTELLADSMAALDTSDSTMSVIDSFEVLDQTQPGMLRTFAASEKGDSLLPQIVAIQQSGSGELSEKARQLHDRLLGVDGRPLSPGSSMGIIRRELQSASPTSLPISMVLDIVESQLRDSSTELVEILQSLIAPWETALQSFSWRAPFPSLAIMNPLGGAIHLVESQSKQDRAPVDNEGLSLAVRIAMFARTALQKTAEAWVRESRQEAYLLSLLSWTALLVDDNINIYGSNNIWIRTPLRQTDDIVTDFVADARKHVNQRLTSTGVDSEVFLEFSDINLEGITSTSPIDFCKARSYFTAFSEATEERGIPRHKVDEMVEDVKQYRKDQKTLALCTVISILSPELSLSGYLQRYLNELVANLTSVEDTKDTKVLQNLVVLNLMLRGGSNLDGLVQKHRLVLLVKHITPWLANGKAQPNIAAQVAIAFQTLLPCIHDIYGEYWSDILDAMAKSWKDGVVAYPQGVDEYRLVLVHSTLRLHTVINSMSKQEEANEDLVDAMKEHKSNIDVGLVGLLVDQRPLSEGDSIPLKITDELIARKAPYVGQISSAIAEDLYPQLDSKSQSLRFAAFDLLRNHIDSAQEQISFDAALEKKAAHLPEQLLSLVLDTPDNDAVLSASFEDNVPSDLQTYLLSWLLVFAHFDKASARVREDYIEDLKSSDHLPPLLDLIYDFLGHTTGKALDASKFPVTTYELNSQESPEKETQALFIHLFYLSLVYLPSLVKQHYLSLTNRVLSNAISTWTAKHISPHVIHSLFTKVTTWSASFSRDPEYENFSIKVSPKTREVTASYLIDEQTMSILVVLPESYPLTGASVTGLSRAALDPKKWQSWLRGCQGVIQFSNGDLVDGLGSWRRNVNGALKGQTECAICYSIISGDKQLPTKRCATLV</sequence>
<dbReference type="GO" id="GO:0072344">
    <property type="term" value="P:rescue of stalled ribosome"/>
    <property type="evidence" value="ECO:0007669"/>
    <property type="project" value="UniProtKB-UniRule"/>
</dbReference>
<dbReference type="GO" id="GO:1990116">
    <property type="term" value="P:ribosome-associated ubiquitin-dependent protein catabolic process"/>
    <property type="evidence" value="ECO:0007669"/>
    <property type="project" value="UniProtKB-UniRule"/>
</dbReference>
<comment type="similarity">
    <text evidence="1">Belongs to the LTN1 family.</text>
</comment>
<dbReference type="InterPro" id="IPR054476">
    <property type="entry name" value="Ltn1_N"/>
</dbReference>
<dbReference type="InterPro" id="IPR016024">
    <property type="entry name" value="ARM-type_fold"/>
</dbReference>
<dbReference type="EMBL" id="PTQR01000080">
    <property type="protein sequence ID" value="TKX21632.1"/>
    <property type="molecule type" value="Genomic_DNA"/>
</dbReference>
<dbReference type="UniPathway" id="UPA00143"/>
<dbReference type="InterPro" id="IPR054477">
    <property type="entry name" value="LTN1_E3_ligase_6th"/>
</dbReference>
<feature type="domain" description="E3 ubiquitin-protein ligase listerin HEAT repeat region" evidence="3">
    <location>
        <begin position="1234"/>
        <end position="1442"/>
    </location>
</feature>
<comment type="caution">
    <text evidence="5">The sequence shown here is derived from an EMBL/GenBank/DDBJ whole genome shotgun (WGS) entry which is preliminary data.</text>
</comment>
<dbReference type="InterPro" id="IPR039795">
    <property type="entry name" value="LTN1/Rkr1"/>
</dbReference>
<dbReference type="Pfam" id="PF22958">
    <property type="entry name" value="Ltn1_1st"/>
    <property type="match status" value="1"/>
</dbReference>
<dbReference type="InterPro" id="IPR011989">
    <property type="entry name" value="ARM-like"/>
</dbReference>
<dbReference type="GO" id="GO:0043023">
    <property type="term" value="F:ribosomal large subunit binding"/>
    <property type="evidence" value="ECO:0007669"/>
    <property type="project" value="TreeGrafter"/>
</dbReference>
<gene>
    <name evidence="5" type="ORF">C1H76_6128</name>
</gene>
<dbReference type="GO" id="GO:0005829">
    <property type="term" value="C:cytosol"/>
    <property type="evidence" value="ECO:0007669"/>
    <property type="project" value="UniProtKB-UniRule"/>
</dbReference>
<dbReference type="PANTHER" id="PTHR12389">
    <property type="entry name" value="ZINC FINGER PROTEIN 294"/>
    <property type="match status" value="1"/>
</dbReference>
<keyword evidence="1" id="KW-0479">Metal-binding</keyword>
<dbReference type="Pfam" id="PF22999">
    <property type="entry name" value="LTN1_E3_ligase_6th"/>
    <property type="match status" value="1"/>
</dbReference>
<comment type="catalytic activity">
    <reaction evidence="1">
        <text>S-ubiquitinyl-[E2 ubiquitin-conjugating enzyme]-L-cysteine + [acceptor protein]-L-lysine = [E2 ubiquitin-conjugating enzyme]-L-cysteine + N(6)-ubiquitinyl-[acceptor protein]-L-lysine.</text>
        <dbReference type="EC" id="2.3.2.27"/>
    </reaction>
</comment>
<dbReference type="GO" id="GO:0061630">
    <property type="term" value="F:ubiquitin protein ligase activity"/>
    <property type="evidence" value="ECO:0007669"/>
    <property type="project" value="UniProtKB-UniRule"/>
</dbReference>
<comment type="function">
    <text evidence="1">E3 ubiquitin-protein ligase. Component of the ribosome quality control complex (RQC), a ribosome-associated complex that mediates ubiquitination and extraction of incompletely synthesized nascent chains for proteasomal degradation.</text>
</comment>
<dbReference type="EC" id="2.3.2.27" evidence="1"/>
<evidence type="ECO:0000256" key="1">
    <source>
        <dbReference type="RuleBase" id="RU367090"/>
    </source>
</evidence>
<dbReference type="SUPFAM" id="SSF48371">
    <property type="entry name" value="ARM repeat"/>
    <property type="match status" value="1"/>
</dbReference>
<protein>
    <recommendedName>
        <fullName evidence="1">E3 ubiquitin-protein ligase listerin</fullName>
        <ecNumber evidence="1">2.3.2.27</ecNumber>
    </recommendedName>
    <alternativeName>
        <fullName evidence="1">RING-type E3 ubiquitin transferase listerin</fullName>
    </alternativeName>
</protein>
<dbReference type="GO" id="GO:0016567">
    <property type="term" value="P:protein ubiquitination"/>
    <property type="evidence" value="ECO:0007669"/>
    <property type="project" value="UniProtKB-UniPathway"/>
</dbReference>
<dbReference type="Pfam" id="PF23009">
    <property type="entry name" value="UBC_like"/>
    <property type="match status" value="1"/>
</dbReference>